<accession>A0A163IYV9</accession>
<protein>
    <submittedName>
        <fullName evidence="1">Uncharacterized protein</fullName>
    </submittedName>
</protein>
<dbReference type="InParanoid" id="A0A163IYV9"/>
<gene>
    <name evidence="1" type="primary">ABSGL_01511.1 scaffold 1589</name>
</gene>
<organism evidence="1">
    <name type="scientific">Absidia glauca</name>
    <name type="common">Pin mould</name>
    <dbReference type="NCBI Taxonomy" id="4829"/>
    <lineage>
        <taxon>Eukaryota</taxon>
        <taxon>Fungi</taxon>
        <taxon>Fungi incertae sedis</taxon>
        <taxon>Mucoromycota</taxon>
        <taxon>Mucoromycotina</taxon>
        <taxon>Mucoromycetes</taxon>
        <taxon>Mucorales</taxon>
        <taxon>Cunninghamellaceae</taxon>
        <taxon>Absidia</taxon>
    </lineage>
</organism>
<keyword evidence="2" id="KW-1185">Reference proteome</keyword>
<dbReference type="AlphaFoldDB" id="A0A163IYV9"/>
<feature type="non-terminal residue" evidence="1">
    <location>
        <position position="222"/>
    </location>
</feature>
<name>A0A163IYV9_ABSGL</name>
<evidence type="ECO:0000313" key="1">
    <source>
        <dbReference type="EMBL" id="SAL96142.1"/>
    </source>
</evidence>
<evidence type="ECO:0000313" key="2">
    <source>
        <dbReference type="Proteomes" id="UP000078561"/>
    </source>
</evidence>
<dbReference type="EMBL" id="LT550659">
    <property type="protein sequence ID" value="SAL96142.1"/>
    <property type="molecule type" value="Genomic_DNA"/>
</dbReference>
<reference evidence="1" key="1">
    <citation type="submission" date="2016-04" db="EMBL/GenBank/DDBJ databases">
        <authorList>
            <person name="Evans L.H."/>
            <person name="Alamgir A."/>
            <person name="Owens N."/>
            <person name="Weber N.D."/>
            <person name="Virtaneva K."/>
            <person name="Barbian K."/>
            <person name="Babar A."/>
            <person name="Rosenke K."/>
        </authorList>
    </citation>
    <scope>NUCLEOTIDE SEQUENCE [LARGE SCALE GENOMIC DNA]</scope>
    <source>
        <strain evidence="1">CBS 101.48</strain>
    </source>
</reference>
<sequence length="222" mass="24595">MSPLSAIFTSSPSLWCSNKSTSLALSRSQFFTLVPLMAPPQSDNCPGKLAQPSASTDPSFRDPILALPIVEHHLSAPTPGRPQRCTCPSSTTRSPTDLCPTDLIHYYSGTTGWINISSAHGTIKRLVKHLPCLSTICSLYAKLPTAPSDGDHVSWSLQLTSTQTCKVTEARPSDLRFTLHPDHHWVLSPPLPPQRIPFGWRLPSRTWRKFWQIKLPHRATTI</sequence>
<dbReference type="Proteomes" id="UP000078561">
    <property type="component" value="Unassembled WGS sequence"/>
</dbReference>
<proteinExistence type="predicted"/>